<dbReference type="GO" id="GO:0046872">
    <property type="term" value="F:metal ion binding"/>
    <property type="evidence" value="ECO:0007669"/>
    <property type="project" value="UniProtKB-KW"/>
</dbReference>
<keyword evidence="4 9" id="KW-0418">Kinase</keyword>
<evidence type="ECO:0000256" key="1">
    <source>
        <dbReference type="ARBA" id="ARBA00022679"/>
    </source>
</evidence>
<keyword evidence="5 9" id="KW-0067">ATP-binding</keyword>
<feature type="binding site" evidence="9">
    <location>
        <begin position="39"/>
        <end position="43"/>
    </location>
    <ligand>
        <name>substrate</name>
    </ligand>
</feature>
<dbReference type="Gene3D" id="3.40.1190.20">
    <property type="match status" value="1"/>
</dbReference>
<comment type="function">
    <text evidence="9">Catalyzes the phosphorylation of ribose at O-5 in a reaction requiring ATP and magnesium. The resulting D-ribose-5-phosphate can then be used either for sythesis of nucleotides, histidine, and tryptophan, or as a component of the pentose phosphate pathway.</text>
</comment>
<dbReference type="EC" id="2.7.1.15" evidence="9"/>
<feature type="binding site" evidence="9">
    <location>
        <position position="287"/>
    </location>
    <ligand>
        <name>K(+)</name>
        <dbReference type="ChEBI" id="CHEBI:29103"/>
    </ligand>
</feature>
<comment type="subcellular location">
    <subcellularLocation>
        <location evidence="9">Cytoplasm</location>
    </subcellularLocation>
</comment>
<dbReference type="RefSeq" id="WP_128751840.1">
    <property type="nucleotide sequence ID" value="NZ_CP035282.1"/>
</dbReference>
<evidence type="ECO:0000256" key="2">
    <source>
        <dbReference type="ARBA" id="ARBA00022723"/>
    </source>
</evidence>
<evidence type="ECO:0000256" key="9">
    <source>
        <dbReference type="HAMAP-Rule" id="MF_01987"/>
    </source>
</evidence>
<feature type="binding site" evidence="9">
    <location>
        <begin position="251"/>
        <end position="252"/>
    </location>
    <ligand>
        <name>ATP</name>
        <dbReference type="ChEBI" id="CHEBI:30616"/>
    </ligand>
</feature>
<feature type="binding site" evidence="9">
    <location>
        <position position="248"/>
    </location>
    <ligand>
        <name>K(+)</name>
        <dbReference type="ChEBI" id="CHEBI:29103"/>
    </ligand>
</feature>
<evidence type="ECO:0000256" key="6">
    <source>
        <dbReference type="ARBA" id="ARBA00022842"/>
    </source>
</evidence>
<dbReference type="PANTHER" id="PTHR10584">
    <property type="entry name" value="SUGAR KINASE"/>
    <property type="match status" value="1"/>
</dbReference>
<comment type="activity regulation">
    <text evidence="9">Activated by a monovalent cation that binds near, but not in, the active site. The most likely occupant of the site in vivo is potassium. Ion binding induces a conformational change that may alter substrate affinity.</text>
</comment>
<feature type="binding site" evidence="9">
    <location>
        <begin position="220"/>
        <end position="225"/>
    </location>
    <ligand>
        <name>ATP</name>
        <dbReference type="ChEBI" id="CHEBI:30616"/>
    </ligand>
</feature>
<keyword evidence="6 9" id="KW-0460">Magnesium</keyword>
<protein>
    <recommendedName>
        <fullName evidence="9">Ribokinase</fullName>
        <shortName evidence="9">RK</shortName>
        <ecNumber evidence="9">2.7.1.15</ecNumber>
    </recommendedName>
</protein>
<evidence type="ECO:0000256" key="4">
    <source>
        <dbReference type="ARBA" id="ARBA00022777"/>
    </source>
</evidence>
<dbReference type="PANTHER" id="PTHR10584:SF166">
    <property type="entry name" value="RIBOKINASE"/>
    <property type="match status" value="1"/>
</dbReference>
<dbReference type="AlphaFoldDB" id="A0A410Q901"/>
<dbReference type="GO" id="GO:0004747">
    <property type="term" value="F:ribokinase activity"/>
    <property type="evidence" value="ECO:0007669"/>
    <property type="project" value="UniProtKB-UniRule"/>
</dbReference>
<dbReference type="GO" id="GO:0005829">
    <property type="term" value="C:cytosol"/>
    <property type="evidence" value="ECO:0007669"/>
    <property type="project" value="TreeGrafter"/>
</dbReference>
<comment type="subunit">
    <text evidence="9">Homodimer.</text>
</comment>
<feature type="binding site" evidence="9">
    <location>
        <position position="282"/>
    </location>
    <ligand>
        <name>K(+)</name>
        <dbReference type="ChEBI" id="CHEBI:29103"/>
    </ligand>
</feature>
<evidence type="ECO:0000259" key="10">
    <source>
        <dbReference type="Pfam" id="PF00294"/>
    </source>
</evidence>
<dbReference type="InterPro" id="IPR011611">
    <property type="entry name" value="PfkB_dom"/>
</dbReference>
<comment type="similarity">
    <text evidence="9">Belongs to the carbohydrate kinase PfkB family. Ribokinase subfamily.</text>
</comment>
<keyword evidence="12" id="KW-1185">Reference proteome</keyword>
<gene>
    <name evidence="9" type="primary">rbsK</name>
    <name evidence="11" type="ORF">EQM13_02240</name>
</gene>
<keyword evidence="8 9" id="KW-0119">Carbohydrate metabolism</keyword>
<feature type="binding site" evidence="9">
    <location>
        <position position="285"/>
    </location>
    <ligand>
        <name>K(+)</name>
        <dbReference type="ChEBI" id="CHEBI:29103"/>
    </ligand>
</feature>
<evidence type="ECO:0000313" key="11">
    <source>
        <dbReference type="EMBL" id="QAT60473.1"/>
    </source>
</evidence>
<evidence type="ECO:0000256" key="3">
    <source>
        <dbReference type="ARBA" id="ARBA00022741"/>
    </source>
</evidence>
<accession>A0A410Q901</accession>
<keyword evidence="1 9" id="KW-0808">Transferase</keyword>
<keyword evidence="7 9" id="KW-0630">Potassium</keyword>
<feature type="binding site" evidence="9">
    <location>
        <position position="246"/>
    </location>
    <ligand>
        <name>K(+)</name>
        <dbReference type="ChEBI" id="CHEBI:29103"/>
    </ligand>
</feature>
<organism evidence="11 12">
    <name type="scientific">Acidilutibacter cellobiosedens</name>
    <dbReference type="NCBI Taxonomy" id="2507161"/>
    <lineage>
        <taxon>Bacteria</taxon>
        <taxon>Bacillati</taxon>
        <taxon>Bacillota</taxon>
        <taxon>Tissierellia</taxon>
        <taxon>Tissierellales</taxon>
        <taxon>Acidilutibacteraceae</taxon>
        <taxon>Acidilutibacter</taxon>
    </lineage>
</organism>
<feature type="binding site" evidence="9">
    <location>
        <position position="139"/>
    </location>
    <ligand>
        <name>substrate</name>
    </ligand>
</feature>
<name>A0A410Q901_9FIRM</name>
<reference evidence="12" key="1">
    <citation type="submission" date="2019-01" db="EMBL/GenBank/DDBJ databases">
        <title>Draft genomes of a novel of Sporanaerobacter strains.</title>
        <authorList>
            <person name="Ma S."/>
        </authorList>
    </citation>
    <scope>NUCLEOTIDE SEQUENCE [LARGE SCALE GENOMIC DNA]</scope>
    <source>
        <strain evidence="12">NJN-17</strain>
    </source>
</reference>
<comment type="catalytic activity">
    <reaction evidence="9">
        <text>D-ribose + ATP = D-ribose 5-phosphate + ADP + H(+)</text>
        <dbReference type="Rhea" id="RHEA:13697"/>
        <dbReference type="ChEBI" id="CHEBI:15378"/>
        <dbReference type="ChEBI" id="CHEBI:30616"/>
        <dbReference type="ChEBI" id="CHEBI:47013"/>
        <dbReference type="ChEBI" id="CHEBI:78346"/>
        <dbReference type="ChEBI" id="CHEBI:456216"/>
        <dbReference type="EC" id="2.7.1.15"/>
    </reaction>
</comment>
<feature type="binding site" evidence="9">
    <location>
        <position position="183"/>
    </location>
    <ligand>
        <name>ATP</name>
        <dbReference type="ChEBI" id="CHEBI:30616"/>
    </ligand>
</feature>
<comment type="cofactor">
    <cofactor evidence="9">
        <name>Mg(2+)</name>
        <dbReference type="ChEBI" id="CHEBI:18420"/>
    </cofactor>
    <text evidence="9">Requires a divalent cation, most likely magnesium in vivo, as an electrophilic catalyst to aid phosphoryl group transfer. It is the chelate of the metal and the nucleotide that is the actual substrate.</text>
</comment>
<feature type="binding site" evidence="9">
    <location>
        <begin position="11"/>
        <end position="13"/>
    </location>
    <ligand>
        <name>substrate</name>
    </ligand>
</feature>
<feature type="active site" description="Proton acceptor" evidence="9">
    <location>
        <position position="252"/>
    </location>
</feature>
<dbReference type="KEGG" id="spoa:EQM13_02240"/>
<dbReference type="UniPathway" id="UPA00916">
    <property type="reaction ID" value="UER00889"/>
</dbReference>
<evidence type="ECO:0000313" key="12">
    <source>
        <dbReference type="Proteomes" id="UP000287969"/>
    </source>
</evidence>
<dbReference type="PRINTS" id="PR00990">
    <property type="entry name" value="RIBOKINASE"/>
</dbReference>
<proteinExistence type="inferred from homology"/>
<dbReference type="InterPro" id="IPR011877">
    <property type="entry name" value="Ribokinase"/>
</dbReference>
<keyword evidence="2 9" id="KW-0479">Metal-binding</keyword>
<dbReference type="Proteomes" id="UP000287969">
    <property type="component" value="Chromosome"/>
</dbReference>
<dbReference type="EMBL" id="CP035282">
    <property type="protein sequence ID" value="QAT60473.1"/>
    <property type="molecule type" value="Genomic_DNA"/>
</dbReference>
<evidence type="ECO:0000256" key="7">
    <source>
        <dbReference type="ARBA" id="ARBA00022958"/>
    </source>
</evidence>
<dbReference type="HAMAP" id="MF_01987">
    <property type="entry name" value="Ribokinase"/>
    <property type="match status" value="1"/>
</dbReference>
<dbReference type="GO" id="GO:0019303">
    <property type="term" value="P:D-ribose catabolic process"/>
    <property type="evidence" value="ECO:0007669"/>
    <property type="project" value="UniProtKB-UniRule"/>
</dbReference>
<feature type="binding site" evidence="9">
    <location>
        <position position="252"/>
    </location>
    <ligand>
        <name>substrate</name>
    </ligand>
</feature>
<dbReference type="GO" id="GO:0005524">
    <property type="term" value="F:ATP binding"/>
    <property type="evidence" value="ECO:0007669"/>
    <property type="project" value="UniProtKB-UniRule"/>
</dbReference>
<sequence length="306" mass="33396">MNNIVILGSLNMDLVIDIEHLPKIGETICGQNISYFLGGKGANQGVCASRVIDGVSLIGCVGNDFFGTVLLKQLKKERLDISGVNIMEGISTGVASIFKTRYDNAIVTVAGANSYCDVQKIKEQTNLIRDSKVLLLQLEIPIDTVVYAIKEAKSSNTKVILNPAPYRNLPNELIDSVDYITPNETEFEYMYGSEFNDDKSLEKAMVCWQMSHPNTRLIVTRGRIGASYVKEEIVATSESLKVNVNDTTGAGDTFNGLFACCIASQKELDYAVKFATTGASLSVQYIGAQTGMPTLNEINKYMVQNG</sequence>
<keyword evidence="9" id="KW-0963">Cytoplasm</keyword>
<dbReference type="SUPFAM" id="SSF53613">
    <property type="entry name" value="Ribokinase-like"/>
    <property type="match status" value="1"/>
</dbReference>
<dbReference type="Pfam" id="PF00294">
    <property type="entry name" value="PfkB"/>
    <property type="match status" value="1"/>
</dbReference>
<evidence type="ECO:0000256" key="8">
    <source>
        <dbReference type="ARBA" id="ARBA00023277"/>
    </source>
</evidence>
<dbReference type="CDD" id="cd01174">
    <property type="entry name" value="ribokinase"/>
    <property type="match status" value="1"/>
</dbReference>
<dbReference type="InterPro" id="IPR029056">
    <property type="entry name" value="Ribokinase-like"/>
</dbReference>
<dbReference type="InterPro" id="IPR002139">
    <property type="entry name" value="Ribo/fructo_kinase"/>
</dbReference>
<comment type="caution">
    <text evidence="9">Lacks conserved residue(s) required for the propagation of feature annotation.</text>
</comment>
<dbReference type="OrthoDB" id="9775849at2"/>
<comment type="pathway">
    <text evidence="9">Carbohydrate metabolism; D-ribose degradation; D-ribose 5-phosphate from beta-D-ribopyranose: step 2/2.</text>
</comment>
<keyword evidence="3 9" id="KW-0547">Nucleotide-binding</keyword>
<feature type="domain" description="Carbohydrate kinase PfkB" evidence="10">
    <location>
        <begin position="1"/>
        <end position="294"/>
    </location>
</feature>
<evidence type="ECO:0000256" key="5">
    <source>
        <dbReference type="ARBA" id="ARBA00022840"/>
    </source>
</evidence>